<dbReference type="SMART" id="SM00345">
    <property type="entry name" value="HTH_GNTR"/>
    <property type="match status" value="1"/>
</dbReference>
<dbReference type="Gene3D" id="1.10.10.10">
    <property type="entry name" value="Winged helix-like DNA-binding domain superfamily/Winged helix DNA-binding domain"/>
    <property type="match status" value="1"/>
</dbReference>
<dbReference type="RefSeq" id="WP_036342232.1">
    <property type="nucleotide sequence ID" value="NZ_JALN02000001.1"/>
</dbReference>
<gene>
    <name evidence="5" type="ORF">Y900_013180</name>
</gene>
<dbReference type="PANTHER" id="PTHR43537">
    <property type="entry name" value="TRANSCRIPTIONAL REGULATOR, GNTR FAMILY"/>
    <property type="match status" value="1"/>
</dbReference>
<dbReference type="eggNOG" id="COG1802">
    <property type="taxonomic scope" value="Bacteria"/>
</dbReference>
<dbReference type="STRING" id="1440774.Y900_013180"/>
<keyword evidence="1" id="KW-0805">Transcription regulation</keyword>
<protein>
    <submittedName>
        <fullName evidence="5">GntR family transcriptional regulator</fullName>
    </submittedName>
</protein>
<organism evidence="5 6">
    <name type="scientific">Mycolicibacterium aromaticivorans JS19b1 = JCM 16368</name>
    <dbReference type="NCBI Taxonomy" id="1440774"/>
    <lineage>
        <taxon>Bacteria</taxon>
        <taxon>Bacillati</taxon>
        <taxon>Actinomycetota</taxon>
        <taxon>Actinomycetes</taxon>
        <taxon>Mycobacteriales</taxon>
        <taxon>Mycobacteriaceae</taxon>
        <taxon>Mycolicibacterium</taxon>
    </lineage>
</organism>
<name>A0A064CMD4_9MYCO</name>
<proteinExistence type="predicted"/>
<evidence type="ECO:0000256" key="1">
    <source>
        <dbReference type="ARBA" id="ARBA00023015"/>
    </source>
</evidence>
<accession>A0A064CMD4</accession>
<feature type="domain" description="HTH gntR-type" evidence="4">
    <location>
        <begin position="7"/>
        <end position="74"/>
    </location>
</feature>
<sequence>MPKRYGVKEKDLVVAHVLDLLLTGRLRSGDRVDRNKITAALGLSRVPVQEALNQLAHDGILESRYHRGAFVHRFDADVLREHHEVHGLLTGAASARAAADPRPDVLDRLAEPIAVMRASSDSRAFLNAADLFRAIVLDEYAGPRLSAGIRASRGFMPHEFWASYPDTVNQLLPLAEAEHAAIHRRDPSSARQACLDRTDLMADVLIGDLRRRGVLTDLGSV</sequence>
<dbReference type="AlphaFoldDB" id="A0A064CMD4"/>
<keyword evidence="6" id="KW-1185">Reference proteome</keyword>
<evidence type="ECO:0000313" key="5">
    <source>
        <dbReference type="EMBL" id="KDE99863.1"/>
    </source>
</evidence>
<evidence type="ECO:0000256" key="2">
    <source>
        <dbReference type="ARBA" id="ARBA00023125"/>
    </source>
</evidence>
<dbReference type="SUPFAM" id="SSF46785">
    <property type="entry name" value="Winged helix' DNA-binding domain"/>
    <property type="match status" value="1"/>
</dbReference>
<dbReference type="OrthoDB" id="9816161at2"/>
<keyword evidence="3" id="KW-0804">Transcription</keyword>
<dbReference type="GO" id="GO:0003677">
    <property type="term" value="F:DNA binding"/>
    <property type="evidence" value="ECO:0007669"/>
    <property type="project" value="UniProtKB-KW"/>
</dbReference>
<dbReference type="PANTHER" id="PTHR43537:SF45">
    <property type="entry name" value="GNTR FAMILY REGULATORY PROTEIN"/>
    <property type="match status" value="1"/>
</dbReference>
<dbReference type="EMBL" id="JALN02000001">
    <property type="protein sequence ID" value="KDE99863.1"/>
    <property type="molecule type" value="Genomic_DNA"/>
</dbReference>
<keyword evidence="2" id="KW-0238">DNA-binding</keyword>
<dbReference type="InterPro" id="IPR036390">
    <property type="entry name" value="WH_DNA-bd_sf"/>
</dbReference>
<comment type="caution">
    <text evidence="5">The sequence shown here is derived from an EMBL/GenBank/DDBJ whole genome shotgun (WGS) entry which is preliminary data.</text>
</comment>
<reference evidence="5" key="1">
    <citation type="submission" date="2014-05" db="EMBL/GenBank/DDBJ databases">
        <title>Genome sequence of Mycobacterium aromaticivorans strain JS19b1T (= DSM 45407T).</title>
        <authorList>
            <person name="Kwak Y."/>
            <person name="Park G.-S."/>
            <person name="Li Q.X."/>
            <person name="Lee S.-E."/>
            <person name="Shin J.-H."/>
        </authorList>
    </citation>
    <scope>NUCLEOTIDE SEQUENCE [LARGE SCALE GENOMIC DNA]</scope>
    <source>
        <strain evidence="5">JS19b1</strain>
    </source>
</reference>
<evidence type="ECO:0000313" key="6">
    <source>
        <dbReference type="Proteomes" id="UP000022835"/>
    </source>
</evidence>
<dbReference type="PROSITE" id="PS50949">
    <property type="entry name" value="HTH_GNTR"/>
    <property type="match status" value="1"/>
</dbReference>
<dbReference type="GO" id="GO:0003700">
    <property type="term" value="F:DNA-binding transcription factor activity"/>
    <property type="evidence" value="ECO:0007669"/>
    <property type="project" value="InterPro"/>
</dbReference>
<dbReference type="InterPro" id="IPR000524">
    <property type="entry name" value="Tscrpt_reg_HTH_GntR"/>
</dbReference>
<dbReference type="Proteomes" id="UP000022835">
    <property type="component" value="Unassembled WGS sequence"/>
</dbReference>
<dbReference type="Pfam" id="PF00392">
    <property type="entry name" value="GntR"/>
    <property type="match status" value="1"/>
</dbReference>
<evidence type="ECO:0000259" key="4">
    <source>
        <dbReference type="PROSITE" id="PS50949"/>
    </source>
</evidence>
<evidence type="ECO:0000256" key="3">
    <source>
        <dbReference type="ARBA" id="ARBA00023163"/>
    </source>
</evidence>
<dbReference type="InterPro" id="IPR036388">
    <property type="entry name" value="WH-like_DNA-bd_sf"/>
</dbReference>